<evidence type="ECO:0000313" key="2">
    <source>
        <dbReference type="Proteomes" id="UP001153069"/>
    </source>
</evidence>
<reference evidence="1" key="1">
    <citation type="submission" date="2020-06" db="EMBL/GenBank/DDBJ databases">
        <authorList>
            <consortium name="Plant Systems Biology data submission"/>
        </authorList>
    </citation>
    <scope>NUCLEOTIDE SEQUENCE</scope>
    <source>
        <strain evidence="1">D6</strain>
    </source>
</reference>
<comment type="caution">
    <text evidence="1">The sequence shown here is derived from an EMBL/GenBank/DDBJ whole genome shotgun (WGS) entry which is preliminary data.</text>
</comment>
<accession>A0A9N8HDR4</accession>
<protein>
    <submittedName>
        <fullName evidence="1">Uncharacterized protein</fullName>
    </submittedName>
</protein>
<organism evidence="1 2">
    <name type="scientific">Seminavis robusta</name>
    <dbReference type="NCBI Taxonomy" id="568900"/>
    <lineage>
        <taxon>Eukaryota</taxon>
        <taxon>Sar</taxon>
        <taxon>Stramenopiles</taxon>
        <taxon>Ochrophyta</taxon>
        <taxon>Bacillariophyta</taxon>
        <taxon>Bacillariophyceae</taxon>
        <taxon>Bacillariophycidae</taxon>
        <taxon>Naviculales</taxon>
        <taxon>Naviculaceae</taxon>
        <taxon>Seminavis</taxon>
    </lineage>
</organism>
<proteinExistence type="predicted"/>
<sequence length="377" mass="42158">MPLPTSLDDVSVQLIYSERPDKGNEDLWKFYAIALSPFVLGVPARQVNLFLHEPFLNLNDSTIGTVRKIVETTVNQTIPWLPEGYQAYFAAVVERAKSIDCIVGAPVCTLRFISGHGFHSHQQGGFLVCGKKVAFGELGPNATSLTVLDISNSHYAVACFDGTFPTGNPKKFKRKKYFATSKIGIPVVCDANDSTWPFRIGFHNQDENDDDESSFAFMSIPIGDSAACCLLAAVKLFLLDGEQEKGSLREIFFTKYNSLKSSFLGPDVDTPRAYANDLSGLEDLIRSRVLPVKIAAFECEMFMRQNKWYLTMERPLALLKGDDVMANHVVDYVINKVVRWHENRLQLLPDVDTLKEARKSQASWNEVLYTIGPFVPV</sequence>
<dbReference type="EMBL" id="CAICTM010000438">
    <property type="protein sequence ID" value="CAB9510491.1"/>
    <property type="molecule type" value="Genomic_DNA"/>
</dbReference>
<gene>
    <name evidence="1" type="ORF">SEMRO_439_G143110.1</name>
</gene>
<dbReference type="Proteomes" id="UP001153069">
    <property type="component" value="Unassembled WGS sequence"/>
</dbReference>
<dbReference type="AlphaFoldDB" id="A0A9N8HDR4"/>
<evidence type="ECO:0000313" key="1">
    <source>
        <dbReference type="EMBL" id="CAB9510491.1"/>
    </source>
</evidence>
<name>A0A9N8HDR4_9STRA</name>
<keyword evidence="2" id="KW-1185">Reference proteome</keyword>